<dbReference type="EMBL" id="PNGC01000002">
    <property type="protein sequence ID" value="PMB89420.1"/>
    <property type="molecule type" value="Genomic_DNA"/>
</dbReference>
<name>A0ABX4UNZ4_9ACTO</name>
<sequence>MNLKSKEGKLMETIFENAADFAERYIRYNWDRNLRDDTSRQWCPQWWCHPEAYTRITFLWAWYEFAFTSDSYSEMAQWLQFFDYEMDALTQPGGCFRHCVGGHSDAVAYQAEEFPLTPAIDALAFQSEENKQQ</sequence>
<protein>
    <recommendedName>
        <fullName evidence="3">DUF4913 domain-containing protein</fullName>
    </recommendedName>
</protein>
<proteinExistence type="predicted"/>
<evidence type="ECO:0000313" key="1">
    <source>
        <dbReference type="EMBL" id="PMB89420.1"/>
    </source>
</evidence>
<organism evidence="1 2">
    <name type="scientific">Varibaculum cambriense</name>
    <dbReference type="NCBI Taxonomy" id="184870"/>
    <lineage>
        <taxon>Bacteria</taxon>
        <taxon>Bacillati</taxon>
        <taxon>Actinomycetota</taxon>
        <taxon>Actinomycetes</taxon>
        <taxon>Actinomycetales</taxon>
        <taxon>Actinomycetaceae</taxon>
        <taxon>Varibaculum</taxon>
    </lineage>
</organism>
<dbReference type="Pfam" id="PF16259">
    <property type="entry name" value="DUF4913"/>
    <property type="match status" value="1"/>
</dbReference>
<evidence type="ECO:0000313" key="2">
    <source>
        <dbReference type="Proteomes" id="UP000243201"/>
    </source>
</evidence>
<accession>A0ABX4UNZ4</accession>
<comment type="caution">
    <text evidence="1">The sequence shown here is derived from an EMBL/GenBank/DDBJ whole genome shotgun (WGS) entry which is preliminary data.</text>
</comment>
<dbReference type="InterPro" id="IPR032584">
    <property type="entry name" value="DUF4913"/>
</dbReference>
<gene>
    <name evidence="1" type="ORF">CJ240_06540</name>
</gene>
<evidence type="ECO:0008006" key="3">
    <source>
        <dbReference type="Google" id="ProtNLM"/>
    </source>
</evidence>
<dbReference type="Proteomes" id="UP000243201">
    <property type="component" value="Unassembled WGS sequence"/>
</dbReference>
<keyword evidence="2" id="KW-1185">Reference proteome</keyword>
<reference evidence="1 2" key="1">
    <citation type="submission" date="2017-09" db="EMBL/GenBank/DDBJ databases">
        <title>Bacterial strain isolated from the female urinary microbiota.</title>
        <authorList>
            <person name="Thomas-White K."/>
            <person name="Kumar N."/>
            <person name="Forster S."/>
            <person name="Putonti C."/>
            <person name="Lawley T."/>
            <person name="Wolfe A.J."/>
        </authorList>
    </citation>
    <scope>NUCLEOTIDE SEQUENCE [LARGE SCALE GENOMIC DNA]</scope>
    <source>
        <strain evidence="1 2">UMB0744</strain>
    </source>
</reference>